<organism evidence="1 2">
    <name type="scientific">Lactobacillus melliventris</name>
    <dbReference type="NCBI Taxonomy" id="1218507"/>
    <lineage>
        <taxon>Bacteria</taxon>
        <taxon>Bacillati</taxon>
        <taxon>Bacillota</taxon>
        <taxon>Bacilli</taxon>
        <taxon>Lactobacillales</taxon>
        <taxon>Lactobacillaceae</taxon>
        <taxon>Lactobacillus</taxon>
    </lineage>
</organism>
<proteinExistence type="predicted"/>
<comment type="caution">
    <text evidence="1">The sequence shown here is derived from an EMBL/GenBank/DDBJ whole genome shotgun (WGS) entry which is preliminary data.</text>
</comment>
<dbReference type="STRING" id="1218507.JF74_10250"/>
<name>A0A0F4LEI4_9LACO</name>
<evidence type="ECO:0000313" key="2">
    <source>
        <dbReference type="Proteomes" id="UP000033531"/>
    </source>
</evidence>
<dbReference type="PATRIC" id="fig|1218507.3.peg.1197"/>
<reference evidence="1 2" key="1">
    <citation type="submission" date="2015-01" db="EMBL/GenBank/DDBJ databases">
        <title>Comparative genomics of the lactic acid bacteria isolated from the honey bee gut.</title>
        <authorList>
            <person name="Ellegaard K.M."/>
            <person name="Tamarit D."/>
            <person name="Javelind E."/>
            <person name="Olofsson T."/>
            <person name="Andersson S.G."/>
            <person name="Vasquez A."/>
        </authorList>
    </citation>
    <scope>NUCLEOTIDE SEQUENCE [LARGE SCALE GENOMIC DNA]</scope>
    <source>
        <strain evidence="1 2">Hma8</strain>
    </source>
</reference>
<sequence length="101" mass="11754">MRFDTKITFYRKVDIDYNPKTSKHVYKLISWQEWANVTDLGTASQVELLGKIEQGVKTIRLMQQPSNWDYLQIKDSSTRYRFNSSINALKGYAMIVGQDNG</sequence>
<dbReference type="HOGENOM" id="CLU_174663_1_0_9"/>
<protein>
    <submittedName>
        <fullName evidence="1">Uncharacterized protein</fullName>
    </submittedName>
</protein>
<accession>A0A0F4LEI4</accession>
<dbReference type="OrthoDB" id="2327026at2"/>
<dbReference type="AlphaFoldDB" id="A0A0F4LEI4"/>
<evidence type="ECO:0000313" key="1">
    <source>
        <dbReference type="EMBL" id="KJY56679.1"/>
    </source>
</evidence>
<gene>
    <name evidence="1" type="ORF">JF74_10250</name>
</gene>
<dbReference type="RefSeq" id="WP_046324947.1">
    <property type="nucleotide sequence ID" value="NZ_JBHTMT010000001.1"/>
</dbReference>
<dbReference type="Proteomes" id="UP000033531">
    <property type="component" value="Unassembled WGS sequence"/>
</dbReference>
<dbReference type="EMBL" id="JXLI01000010">
    <property type="protein sequence ID" value="KJY56679.1"/>
    <property type="molecule type" value="Genomic_DNA"/>
</dbReference>